<sequence length="103" mass="11745">MLQAQHEKEMALQKQLHEKELRMCEVRFKEELEKAQKGSGNVAASTPNVTIADVEDLSPAQFAARKVVNKKLPKYRGEPDRWPLFYSSYINSSKACGYSNIEN</sequence>
<evidence type="ECO:0000313" key="1">
    <source>
        <dbReference type="EnsemblMetazoa" id="AFUN015203-PA"/>
    </source>
</evidence>
<organism evidence="1">
    <name type="scientific">Anopheles funestus</name>
    <name type="common">African malaria mosquito</name>
    <dbReference type="NCBI Taxonomy" id="62324"/>
    <lineage>
        <taxon>Eukaryota</taxon>
        <taxon>Metazoa</taxon>
        <taxon>Ecdysozoa</taxon>
        <taxon>Arthropoda</taxon>
        <taxon>Hexapoda</taxon>
        <taxon>Insecta</taxon>
        <taxon>Pterygota</taxon>
        <taxon>Neoptera</taxon>
        <taxon>Endopterygota</taxon>
        <taxon>Diptera</taxon>
        <taxon>Nematocera</taxon>
        <taxon>Culicoidea</taxon>
        <taxon>Culicidae</taxon>
        <taxon>Anophelinae</taxon>
        <taxon>Anopheles</taxon>
    </lineage>
</organism>
<proteinExistence type="predicted"/>
<name>A0A182S484_ANOFN</name>
<protein>
    <submittedName>
        <fullName evidence="1">Uncharacterized protein</fullName>
    </submittedName>
</protein>
<dbReference type="VEuPathDB" id="VectorBase:AFUN015203"/>
<dbReference type="AlphaFoldDB" id="A0A182S484"/>
<dbReference type="EnsemblMetazoa" id="AFUN015203-RA">
    <property type="protein sequence ID" value="AFUN015203-PA"/>
    <property type="gene ID" value="AFUN015203"/>
</dbReference>
<accession>A0A182S484</accession>
<reference evidence="1" key="1">
    <citation type="submission" date="2020-05" db="UniProtKB">
        <authorList>
            <consortium name="EnsemblMetazoa"/>
        </authorList>
    </citation>
    <scope>IDENTIFICATION</scope>
    <source>
        <strain evidence="1">FUMOZ</strain>
    </source>
</reference>